<organism evidence="1 2">
    <name type="scientific">Holtiella tumoricola</name>
    <dbReference type="NCBI Taxonomy" id="3018743"/>
    <lineage>
        <taxon>Bacteria</taxon>
        <taxon>Bacillati</taxon>
        <taxon>Bacillota</taxon>
        <taxon>Clostridia</taxon>
        <taxon>Lachnospirales</taxon>
        <taxon>Cellulosilyticaceae</taxon>
        <taxon>Holtiella</taxon>
    </lineage>
</organism>
<reference evidence="1" key="1">
    <citation type="journal article" date="2023" name="Int. J. Syst. Evol. Microbiol.">
        <title>&lt;i&gt;Holtiella tumoricola&lt;/i&gt; gen. nov. sp. nov., isolated from a human clinical sample.</title>
        <authorList>
            <person name="Allen-Vercoe E."/>
            <person name="Daigneault M.C."/>
            <person name="Vancuren S.J."/>
            <person name="Cochrane K."/>
            <person name="O'Neal L.L."/>
            <person name="Sankaranarayanan K."/>
            <person name="Lawson P.A."/>
        </authorList>
    </citation>
    <scope>NUCLEOTIDE SEQUENCE</scope>
    <source>
        <strain evidence="1">CC70A</strain>
    </source>
</reference>
<protein>
    <submittedName>
        <fullName evidence="1">Spore coat protein</fullName>
    </submittedName>
</protein>
<name>A0AA42DQN1_9FIRM</name>
<evidence type="ECO:0000313" key="2">
    <source>
        <dbReference type="Proteomes" id="UP001169242"/>
    </source>
</evidence>
<gene>
    <name evidence="1" type="ORF">PBV87_16500</name>
</gene>
<comment type="caution">
    <text evidence="1">The sequence shown here is derived from an EMBL/GenBank/DDBJ whole genome shotgun (WGS) entry which is preliminary data.</text>
</comment>
<keyword evidence="1" id="KW-0946">Virion</keyword>
<keyword evidence="1" id="KW-0167">Capsid protein</keyword>
<dbReference type="InterPro" id="IPR012851">
    <property type="entry name" value="Spore_coat_CotF-like"/>
</dbReference>
<dbReference type="EMBL" id="JAQIFT010000059">
    <property type="protein sequence ID" value="MDA3733078.1"/>
    <property type="molecule type" value="Genomic_DNA"/>
</dbReference>
<evidence type="ECO:0000313" key="1">
    <source>
        <dbReference type="EMBL" id="MDA3733078.1"/>
    </source>
</evidence>
<dbReference type="Proteomes" id="UP001169242">
    <property type="component" value="Unassembled WGS sequence"/>
</dbReference>
<dbReference type="AlphaFoldDB" id="A0AA42DQN1"/>
<keyword evidence="2" id="KW-1185">Reference proteome</keyword>
<dbReference type="Pfam" id="PF07875">
    <property type="entry name" value="Coat_F"/>
    <property type="match status" value="1"/>
</dbReference>
<dbReference type="RefSeq" id="WP_053984030.1">
    <property type="nucleotide sequence ID" value="NZ_JAQIFT010000059.1"/>
</dbReference>
<accession>A0AA42DQN1</accession>
<proteinExistence type="predicted"/>
<sequence>MSNIPGFTEKEILADALEAQKSATALYNLIANECATKELKDTMVNLLNDEHNLQYGVFTSMHNRGFYPTPAAEQQKVDQAKQTFAPQAHCNC</sequence>